<dbReference type="EC" id="2.7.1.148" evidence="6"/>
<proteinExistence type="inferred from homology"/>
<keyword evidence="9" id="KW-1185">Reference proteome</keyword>
<dbReference type="NCBIfam" id="NF003216">
    <property type="entry name" value="PRK04181.1"/>
    <property type="match status" value="1"/>
</dbReference>
<evidence type="ECO:0000256" key="4">
    <source>
        <dbReference type="ARBA" id="ARBA00022777"/>
    </source>
</evidence>
<organism evidence="8 9">
    <name type="scientific">Sulfurospirillum halorespirans DSM 13726</name>
    <dbReference type="NCBI Taxonomy" id="1193502"/>
    <lineage>
        <taxon>Bacteria</taxon>
        <taxon>Pseudomonadati</taxon>
        <taxon>Campylobacterota</taxon>
        <taxon>Epsilonproteobacteria</taxon>
        <taxon>Campylobacterales</taxon>
        <taxon>Sulfurospirillaceae</taxon>
        <taxon>Sulfurospirillum</taxon>
    </lineage>
</organism>
<dbReference type="PIRSF" id="PIRSF010376">
    <property type="entry name" value="IspE"/>
    <property type="match status" value="1"/>
</dbReference>
<keyword evidence="4 6" id="KW-0418">Kinase</keyword>
<feature type="active site" evidence="6">
    <location>
        <position position="8"/>
    </location>
</feature>
<dbReference type="Pfam" id="PF00288">
    <property type="entry name" value="GHMP_kinases_N"/>
    <property type="match status" value="1"/>
</dbReference>
<dbReference type="SUPFAM" id="SSF54211">
    <property type="entry name" value="Ribosomal protein S5 domain 2-like"/>
    <property type="match status" value="1"/>
</dbReference>
<comment type="function">
    <text evidence="6">Catalyzes the phosphorylation of the position 2 hydroxy group of 4-diphosphocytidyl-2C-methyl-D-erythritol.</text>
</comment>
<feature type="binding site" evidence="6">
    <location>
        <begin position="97"/>
        <end position="107"/>
    </location>
    <ligand>
        <name>ATP</name>
        <dbReference type="ChEBI" id="CHEBI:30616"/>
    </ligand>
</feature>
<dbReference type="AlphaFoldDB" id="A0A1D7TLB8"/>
<keyword evidence="5 6" id="KW-0067">ATP-binding</keyword>
<reference evidence="9" key="1">
    <citation type="submission" date="2016-08" db="EMBL/GenBank/DDBJ databases">
        <title>Complete genome sequence of the organohalide-respiring Epsilonproteobacterium Sulfurospirillum halorespirans.</title>
        <authorList>
            <person name="Goris T."/>
            <person name="Zimmermann J."/>
            <person name="Schenz B."/>
            <person name="Lemos M."/>
            <person name="Hackermueller J."/>
            <person name="Diekert G."/>
        </authorList>
    </citation>
    <scope>NUCLEOTIDE SEQUENCE [LARGE SCALE GENOMIC DNA]</scope>
    <source>
        <strain>DSM 13726</strain>
        <strain evidence="9">PCE-M2</strain>
    </source>
</reference>
<evidence type="ECO:0000313" key="9">
    <source>
        <dbReference type="Proteomes" id="UP000094609"/>
    </source>
</evidence>
<dbReference type="GO" id="GO:0005524">
    <property type="term" value="F:ATP binding"/>
    <property type="evidence" value="ECO:0007669"/>
    <property type="project" value="UniProtKB-UniRule"/>
</dbReference>
<keyword evidence="3 6" id="KW-0547">Nucleotide-binding</keyword>
<gene>
    <name evidence="6" type="primary">ispE</name>
    <name evidence="8" type="ORF">SHALO_2011</name>
</gene>
<sequence>MDYQAHAKVNIFLKIVGKRGHYHELISRFMLVPSVYDTLSFVPKKSGELFELRGDFNCALEHNTLYRTFKVLQSHGFTKEVEQVMRHFALHVKKNIPTGSGLGGGSSDSATFLKMLNEHAGLGLDTEAMMRLGSEVGADVPFFASGYTSANVSGIGEIVEHYDEPALNLEVFTPPLACNTALVYKTYREYFLQSMDQAVALNMVALKSSELLAHFKKEELNDLFPACLKAYPELSVYAKEGWFFSGSGSSFFRLSNKADVKNG</sequence>
<dbReference type="SUPFAM" id="SSF55060">
    <property type="entry name" value="GHMP Kinase, C-terminal domain"/>
    <property type="match status" value="1"/>
</dbReference>
<name>A0A1D7TLB8_9BACT</name>
<dbReference type="InterPro" id="IPR004424">
    <property type="entry name" value="IspE"/>
</dbReference>
<dbReference type="GO" id="GO:0050515">
    <property type="term" value="F:4-(cytidine 5'-diphospho)-2-C-methyl-D-erythritol kinase activity"/>
    <property type="evidence" value="ECO:0007669"/>
    <property type="project" value="UniProtKB-UniRule"/>
</dbReference>
<dbReference type="Gene3D" id="3.30.70.890">
    <property type="entry name" value="GHMP kinase, C-terminal domain"/>
    <property type="match status" value="1"/>
</dbReference>
<dbReference type="GO" id="GO:0016114">
    <property type="term" value="P:terpenoid biosynthetic process"/>
    <property type="evidence" value="ECO:0007669"/>
    <property type="project" value="UniProtKB-UniRule"/>
</dbReference>
<dbReference type="UniPathway" id="UPA00056">
    <property type="reaction ID" value="UER00094"/>
</dbReference>
<evidence type="ECO:0000256" key="1">
    <source>
        <dbReference type="ARBA" id="ARBA00017473"/>
    </source>
</evidence>
<dbReference type="PANTHER" id="PTHR43527">
    <property type="entry name" value="4-DIPHOSPHOCYTIDYL-2-C-METHYL-D-ERYTHRITOL KINASE, CHLOROPLASTIC"/>
    <property type="match status" value="1"/>
</dbReference>
<dbReference type="NCBIfam" id="TIGR00154">
    <property type="entry name" value="ispE"/>
    <property type="match status" value="1"/>
</dbReference>
<dbReference type="InterPro" id="IPR006204">
    <property type="entry name" value="GHMP_kinase_N_dom"/>
</dbReference>
<dbReference type="RefSeq" id="WP_025345372.1">
    <property type="nucleotide sequence ID" value="NZ_CP017111.1"/>
</dbReference>
<dbReference type="Proteomes" id="UP000094609">
    <property type="component" value="Chromosome"/>
</dbReference>
<dbReference type="InterPro" id="IPR014721">
    <property type="entry name" value="Ribsml_uS5_D2-typ_fold_subgr"/>
</dbReference>
<dbReference type="InterPro" id="IPR036554">
    <property type="entry name" value="GHMP_kinase_C_sf"/>
</dbReference>
<accession>A0A1D7TLB8</accession>
<feature type="active site" evidence="6">
    <location>
        <position position="139"/>
    </location>
</feature>
<keyword evidence="2 6" id="KW-0808">Transferase</keyword>
<dbReference type="KEGG" id="shal:SHALO_2011"/>
<dbReference type="InterPro" id="IPR020568">
    <property type="entry name" value="Ribosomal_Su5_D2-typ_SF"/>
</dbReference>
<dbReference type="GO" id="GO:0019288">
    <property type="term" value="P:isopentenyl diphosphate biosynthetic process, methylerythritol 4-phosphate pathway"/>
    <property type="evidence" value="ECO:0007669"/>
    <property type="project" value="UniProtKB-UniRule"/>
</dbReference>
<dbReference type="HAMAP" id="MF_00061">
    <property type="entry name" value="IspE"/>
    <property type="match status" value="1"/>
</dbReference>
<comment type="similarity">
    <text evidence="6">Belongs to the GHMP kinase family. IspE subfamily.</text>
</comment>
<dbReference type="PATRIC" id="fig|1193502.14.peg.2044"/>
<comment type="pathway">
    <text evidence="6">Isoprenoid biosynthesis; isopentenyl diphosphate biosynthesis via DXP pathway; isopentenyl diphosphate from 1-deoxy-D-xylulose 5-phosphate: step 3/6.</text>
</comment>
<keyword evidence="6" id="KW-0414">Isoprene biosynthesis</keyword>
<dbReference type="Gene3D" id="3.30.230.10">
    <property type="match status" value="1"/>
</dbReference>
<evidence type="ECO:0000256" key="3">
    <source>
        <dbReference type="ARBA" id="ARBA00022741"/>
    </source>
</evidence>
<protein>
    <recommendedName>
        <fullName evidence="1 6">4-diphosphocytidyl-2-C-methyl-D-erythritol kinase</fullName>
        <shortName evidence="6">CMK</shortName>
        <ecNumber evidence="6">2.7.1.148</ecNumber>
    </recommendedName>
    <alternativeName>
        <fullName evidence="6">4-(cytidine-5'-diphospho)-2-C-methyl-D-erythritol kinase</fullName>
    </alternativeName>
</protein>
<evidence type="ECO:0000313" key="8">
    <source>
        <dbReference type="EMBL" id="AOO65782.1"/>
    </source>
</evidence>
<dbReference type="EMBL" id="CP017111">
    <property type="protein sequence ID" value="AOO65782.1"/>
    <property type="molecule type" value="Genomic_DNA"/>
</dbReference>
<evidence type="ECO:0000256" key="2">
    <source>
        <dbReference type="ARBA" id="ARBA00022679"/>
    </source>
</evidence>
<feature type="domain" description="GHMP kinase N-terminal" evidence="7">
    <location>
        <begin position="63"/>
        <end position="146"/>
    </location>
</feature>
<evidence type="ECO:0000259" key="7">
    <source>
        <dbReference type="Pfam" id="PF00288"/>
    </source>
</evidence>
<comment type="catalytic activity">
    <reaction evidence="6">
        <text>4-CDP-2-C-methyl-D-erythritol + ATP = 4-CDP-2-C-methyl-D-erythritol 2-phosphate + ADP + H(+)</text>
        <dbReference type="Rhea" id="RHEA:18437"/>
        <dbReference type="ChEBI" id="CHEBI:15378"/>
        <dbReference type="ChEBI" id="CHEBI:30616"/>
        <dbReference type="ChEBI" id="CHEBI:57823"/>
        <dbReference type="ChEBI" id="CHEBI:57919"/>
        <dbReference type="ChEBI" id="CHEBI:456216"/>
        <dbReference type="EC" id="2.7.1.148"/>
    </reaction>
</comment>
<dbReference type="PANTHER" id="PTHR43527:SF2">
    <property type="entry name" value="4-DIPHOSPHOCYTIDYL-2-C-METHYL-D-ERYTHRITOL KINASE, CHLOROPLASTIC"/>
    <property type="match status" value="1"/>
</dbReference>
<dbReference type="STRING" id="1193502.SHALO_2011"/>
<evidence type="ECO:0000256" key="6">
    <source>
        <dbReference type="HAMAP-Rule" id="MF_00061"/>
    </source>
</evidence>
<evidence type="ECO:0000256" key="5">
    <source>
        <dbReference type="ARBA" id="ARBA00022840"/>
    </source>
</evidence>